<name>A0A7D9HDS5_PARCT</name>
<reference evidence="1" key="1">
    <citation type="submission" date="2020-04" db="EMBL/GenBank/DDBJ databases">
        <authorList>
            <person name="Alioto T."/>
            <person name="Alioto T."/>
            <person name="Gomez Garrido J."/>
        </authorList>
    </citation>
    <scope>NUCLEOTIDE SEQUENCE</scope>
    <source>
        <strain evidence="1">A484AB</strain>
    </source>
</reference>
<dbReference type="OrthoDB" id="5985125at2759"/>
<protein>
    <submittedName>
        <fullName evidence="1">Uncharacterized protein</fullName>
    </submittedName>
</protein>
<dbReference type="InterPro" id="IPR000477">
    <property type="entry name" value="RT_dom"/>
</dbReference>
<sequence length="663" mass="74988">MLCEHSYHLKCLGADYDLTGYCRQCSVPSDNLSIDFEELNISPKLAKVIELCGLKILHQNIQSLRCKIDELRLLLHKLNSGVQLLALTETWANRNITDEELEIPGYNLYRKDRGCKGGGVAVFVRNDLNISNSGVISATMSDHEMVYCVCKWNWKKAPSQTKTFRNYANYNNANFCEHLKNVNLHPEGEESSADVNELWDAFEKGFVSIADKHAPIIEDNSNDSKAFRKTIKKVLPGESKKLSPTMFDENDNVCHNKHRIANMFNRFFVTVVDHLCESFVTPIVATWNNVAVGHLQESHRQPFQFNDVTESFVLTQLSCLKILKASGLDNIPPRLLKDSATIIAEPLANIINVSLRQSKVPDAWKAARVIPLFKKGKVENVSNYRPISILSAASKLLEKAVHMQLCGYLLEHKILSPYQCGFRKLHSTQSAALSFADTIRRNIDQGIMTGAVFIDLSKAFDSIDHSILLKKLFSMSIVSREHEWFADYLRGRTQIVDYQGTFSDQEAVTVGVPQGSILGPLLFVLHVNDLPSVIRHFQILMYADNTVVFYSGKIVSTIVSKLTEDLDVIGLWLCSNSLFLNVTKTEAMLFEQKIEDKSTEEMNKNLGSEVKLQDIFELISGMSKKMDKLDIIQENMENIQAELKDVRKSIEYAHSEIDDLKKI</sequence>
<comment type="caution">
    <text evidence="1">The sequence shown here is derived from an EMBL/GenBank/DDBJ whole genome shotgun (WGS) entry which is preliminary data.</text>
</comment>
<accession>A0A7D9HDS5</accession>
<dbReference type="InterPro" id="IPR036691">
    <property type="entry name" value="Endo/exonu/phosph_ase_sf"/>
</dbReference>
<dbReference type="CDD" id="cd01650">
    <property type="entry name" value="RT_nLTR_like"/>
    <property type="match status" value="1"/>
</dbReference>
<dbReference type="SUPFAM" id="SSF56672">
    <property type="entry name" value="DNA/RNA polymerases"/>
    <property type="match status" value="1"/>
</dbReference>
<keyword evidence="2" id="KW-1185">Reference proteome</keyword>
<gene>
    <name evidence="1" type="ORF">PACLA_8A029300</name>
</gene>
<dbReference type="InterPro" id="IPR043502">
    <property type="entry name" value="DNA/RNA_pol_sf"/>
</dbReference>
<evidence type="ECO:0000313" key="1">
    <source>
        <dbReference type="EMBL" id="CAB3980291.1"/>
    </source>
</evidence>
<proteinExistence type="predicted"/>
<dbReference type="Pfam" id="PF00078">
    <property type="entry name" value="RVT_1"/>
    <property type="match status" value="1"/>
</dbReference>
<dbReference type="SUPFAM" id="SSF56219">
    <property type="entry name" value="DNase I-like"/>
    <property type="match status" value="1"/>
</dbReference>
<dbReference type="Gene3D" id="3.60.10.10">
    <property type="entry name" value="Endonuclease/exonuclease/phosphatase"/>
    <property type="match status" value="1"/>
</dbReference>
<dbReference type="AlphaFoldDB" id="A0A7D9HDS5"/>
<dbReference type="Proteomes" id="UP001152795">
    <property type="component" value="Unassembled WGS sequence"/>
</dbReference>
<evidence type="ECO:0000313" key="2">
    <source>
        <dbReference type="Proteomes" id="UP001152795"/>
    </source>
</evidence>
<dbReference type="EMBL" id="CACRXK020000277">
    <property type="protein sequence ID" value="CAB3980291.1"/>
    <property type="molecule type" value="Genomic_DNA"/>
</dbReference>
<dbReference type="PROSITE" id="PS50878">
    <property type="entry name" value="RT_POL"/>
    <property type="match status" value="1"/>
</dbReference>
<organism evidence="1 2">
    <name type="scientific">Paramuricea clavata</name>
    <name type="common">Red gorgonian</name>
    <name type="synonym">Violescent sea-whip</name>
    <dbReference type="NCBI Taxonomy" id="317549"/>
    <lineage>
        <taxon>Eukaryota</taxon>
        <taxon>Metazoa</taxon>
        <taxon>Cnidaria</taxon>
        <taxon>Anthozoa</taxon>
        <taxon>Octocorallia</taxon>
        <taxon>Malacalcyonacea</taxon>
        <taxon>Plexauridae</taxon>
        <taxon>Paramuricea</taxon>
    </lineage>
</organism>
<dbReference type="PANTHER" id="PTHR33332">
    <property type="entry name" value="REVERSE TRANSCRIPTASE DOMAIN-CONTAINING PROTEIN"/>
    <property type="match status" value="1"/>
</dbReference>